<feature type="transmembrane region" description="Helical" evidence="4">
    <location>
        <begin position="12"/>
        <end position="35"/>
    </location>
</feature>
<dbReference type="EMBL" id="KN822085">
    <property type="protein sequence ID" value="KIM58488.1"/>
    <property type="molecule type" value="Genomic_DNA"/>
</dbReference>
<dbReference type="InterPro" id="IPR013094">
    <property type="entry name" value="AB_hydrolase_3"/>
</dbReference>
<dbReference type="HOGENOM" id="CLU_019364_1_0_1"/>
<proteinExistence type="inferred from homology"/>
<keyword evidence="4" id="KW-0472">Membrane</keyword>
<evidence type="ECO:0000259" key="5">
    <source>
        <dbReference type="Pfam" id="PF07859"/>
    </source>
</evidence>
<dbReference type="OrthoDB" id="2152029at2759"/>
<dbReference type="PROSITE" id="PS01174">
    <property type="entry name" value="LIPASE_GDXG_SER"/>
    <property type="match status" value="1"/>
</dbReference>
<dbReference type="AlphaFoldDB" id="A0A0C2Z995"/>
<dbReference type="InterPro" id="IPR033140">
    <property type="entry name" value="Lipase_GDXG_put_SER_AS"/>
</dbReference>
<evidence type="ECO:0000313" key="6">
    <source>
        <dbReference type="EMBL" id="KIM58488.1"/>
    </source>
</evidence>
<evidence type="ECO:0000256" key="1">
    <source>
        <dbReference type="ARBA" id="ARBA00010515"/>
    </source>
</evidence>
<dbReference type="SUPFAM" id="SSF53474">
    <property type="entry name" value="alpha/beta-Hydrolases"/>
    <property type="match status" value="1"/>
</dbReference>
<dbReference type="GO" id="GO:0016787">
    <property type="term" value="F:hydrolase activity"/>
    <property type="evidence" value="ECO:0007669"/>
    <property type="project" value="UniProtKB-KW"/>
</dbReference>
<evidence type="ECO:0000256" key="4">
    <source>
        <dbReference type="SAM" id="Phobius"/>
    </source>
</evidence>
<keyword evidence="2" id="KW-0378">Hydrolase</keyword>
<protein>
    <recommendedName>
        <fullName evidence="5">Alpha/beta hydrolase fold-3 domain-containing protein</fullName>
    </recommendedName>
</protein>
<evidence type="ECO:0000313" key="7">
    <source>
        <dbReference type="Proteomes" id="UP000053989"/>
    </source>
</evidence>
<dbReference type="InParanoid" id="A0A0C2Z995"/>
<dbReference type="PANTHER" id="PTHR48081">
    <property type="entry name" value="AB HYDROLASE SUPERFAMILY PROTEIN C4A8.06C"/>
    <property type="match status" value="1"/>
</dbReference>
<dbReference type="PANTHER" id="PTHR48081:SF26">
    <property type="entry name" value="ALPHA_BETA HYDROLASE FOLD-3 DOMAIN-CONTAINING PROTEIN"/>
    <property type="match status" value="1"/>
</dbReference>
<dbReference type="Pfam" id="PF07859">
    <property type="entry name" value="Abhydrolase_3"/>
    <property type="match status" value="1"/>
</dbReference>
<name>A0A0C2Z995_9AGAM</name>
<dbReference type="InterPro" id="IPR029058">
    <property type="entry name" value="AB_hydrolase_fold"/>
</dbReference>
<reference evidence="7" key="2">
    <citation type="submission" date="2015-01" db="EMBL/GenBank/DDBJ databases">
        <title>Evolutionary Origins and Diversification of the Mycorrhizal Mutualists.</title>
        <authorList>
            <consortium name="DOE Joint Genome Institute"/>
            <consortium name="Mycorrhizal Genomics Consortium"/>
            <person name="Kohler A."/>
            <person name="Kuo A."/>
            <person name="Nagy L.G."/>
            <person name="Floudas D."/>
            <person name="Copeland A."/>
            <person name="Barry K.W."/>
            <person name="Cichocki N."/>
            <person name="Veneault-Fourrey C."/>
            <person name="LaButti K."/>
            <person name="Lindquist E.A."/>
            <person name="Lipzen A."/>
            <person name="Lundell T."/>
            <person name="Morin E."/>
            <person name="Murat C."/>
            <person name="Riley R."/>
            <person name="Ohm R."/>
            <person name="Sun H."/>
            <person name="Tunlid A."/>
            <person name="Henrissat B."/>
            <person name="Grigoriev I.V."/>
            <person name="Hibbett D.S."/>
            <person name="Martin F."/>
        </authorList>
    </citation>
    <scope>NUCLEOTIDE SEQUENCE [LARGE SCALE GENOMIC DNA]</scope>
    <source>
        <strain evidence="7">Foug A</strain>
    </source>
</reference>
<gene>
    <name evidence="6" type="ORF">SCLCIDRAFT_1191020</name>
</gene>
<dbReference type="Proteomes" id="UP000053989">
    <property type="component" value="Unassembled WGS sequence"/>
</dbReference>
<accession>A0A0C2Z995</accession>
<evidence type="ECO:0000256" key="3">
    <source>
        <dbReference type="PROSITE-ProRule" id="PRU10038"/>
    </source>
</evidence>
<evidence type="ECO:0000256" key="2">
    <source>
        <dbReference type="ARBA" id="ARBA00022801"/>
    </source>
</evidence>
<feature type="active site" evidence="3">
    <location>
        <position position="217"/>
    </location>
</feature>
<sequence>MVFEYVRQPWKTLYLAYRVPVTICVLPMLAVIYALPIFRPQPGLSWGHAIRIAFFRHLNIIICSVGSIPPLPDHHAVVPSKEAQGIWIDGTPELITADLKLWTCHLQGYWFGKKGIVPEPKTPVQPGEKVFLFLHGGAYIFLSAHPRSFSSAIPRRLVELSGTVPRALAVEYRLSSTHPLPDRHPFPTALLDALAGYNYLVNIAGYHPSNIIVAGDSAGGNLTLALARYLVENSGVTDVLLPNPPGSLLLLSPWTDFSDSHDLPGSSSLTNKGDVFEDLTDKAGVAYYAKRAFLGPYGLGMAATNRYISPASLHPLAHASFIGFPRTFIQAGGAERLLDQIRTLRDKMVADIGEDNVIYYEGADAIHDYIAFPWHPAYPSTLEAIQQWLA</sequence>
<reference evidence="6 7" key="1">
    <citation type="submission" date="2014-04" db="EMBL/GenBank/DDBJ databases">
        <authorList>
            <consortium name="DOE Joint Genome Institute"/>
            <person name="Kuo A."/>
            <person name="Kohler A."/>
            <person name="Nagy L.G."/>
            <person name="Floudas D."/>
            <person name="Copeland A."/>
            <person name="Barry K.W."/>
            <person name="Cichocki N."/>
            <person name="Veneault-Fourrey C."/>
            <person name="LaButti K."/>
            <person name="Lindquist E.A."/>
            <person name="Lipzen A."/>
            <person name="Lundell T."/>
            <person name="Morin E."/>
            <person name="Murat C."/>
            <person name="Sun H."/>
            <person name="Tunlid A."/>
            <person name="Henrissat B."/>
            <person name="Grigoriev I.V."/>
            <person name="Hibbett D.S."/>
            <person name="Martin F."/>
            <person name="Nordberg H.P."/>
            <person name="Cantor M.N."/>
            <person name="Hua S.X."/>
        </authorList>
    </citation>
    <scope>NUCLEOTIDE SEQUENCE [LARGE SCALE GENOMIC DNA]</scope>
    <source>
        <strain evidence="6 7">Foug A</strain>
    </source>
</reference>
<keyword evidence="4" id="KW-0812">Transmembrane</keyword>
<keyword evidence="4" id="KW-1133">Transmembrane helix</keyword>
<comment type="similarity">
    <text evidence="1">Belongs to the 'GDXG' lipolytic enzyme family.</text>
</comment>
<dbReference type="InterPro" id="IPR050300">
    <property type="entry name" value="GDXG_lipolytic_enzyme"/>
</dbReference>
<organism evidence="6 7">
    <name type="scientific">Scleroderma citrinum Foug A</name>
    <dbReference type="NCBI Taxonomy" id="1036808"/>
    <lineage>
        <taxon>Eukaryota</taxon>
        <taxon>Fungi</taxon>
        <taxon>Dikarya</taxon>
        <taxon>Basidiomycota</taxon>
        <taxon>Agaricomycotina</taxon>
        <taxon>Agaricomycetes</taxon>
        <taxon>Agaricomycetidae</taxon>
        <taxon>Boletales</taxon>
        <taxon>Sclerodermatineae</taxon>
        <taxon>Sclerodermataceae</taxon>
        <taxon>Scleroderma</taxon>
    </lineage>
</organism>
<keyword evidence="7" id="KW-1185">Reference proteome</keyword>
<dbReference type="Gene3D" id="3.40.50.1820">
    <property type="entry name" value="alpha/beta hydrolase"/>
    <property type="match status" value="1"/>
</dbReference>
<dbReference type="STRING" id="1036808.A0A0C2Z995"/>
<feature type="domain" description="Alpha/beta hydrolase fold-3" evidence="5">
    <location>
        <begin position="132"/>
        <end position="369"/>
    </location>
</feature>